<evidence type="ECO:0000256" key="4">
    <source>
        <dbReference type="ARBA" id="ARBA00023163"/>
    </source>
</evidence>
<dbReference type="HOGENOM" id="CLU_069356_28_2_4"/>
<dbReference type="AlphaFoldDB" id="Q2KW00"/>
<evidence type="ECO:0000256" key="5">
    <source>
        <dbReference type="PROSITE-ProRule" id="PRU00335"/>
    </source>
</evidence>
<sequence>MPRVSRAQTEKNRAAIEHASSRLIRERGLSVSVADLMGSVGLTPGGFYGHFKSKDDLNAVACDHAFTEAARQWQIRMASAGSRTTLINAYLHPRAASAKTPCPMVSLAADVAREDTDKPVRQRFHQGLEELVRRLQTTYHAEHARDAALADVATMVGALLLARATRGKRISREIMAASRARLLGDGTHSQG</sequence>
<protein>
    <submittedName>
        <fullName evidence="7">TetR-family transcriptional regulator</fullName>
    </submittedName>
</protein>
<dbReference type="Gene3D" id="1.10.357.10">
    <property type="entry name" value="Tetracycline Repressor, domain 2"/>
    <property type="match status" value="1"/>
</dbReference>
<dbReference type="PROSITE" id="PS01081">
    <property type="entry name" value="HTH_TETR_1"/>
    <property type="match status" value="1"/>
</dbReference>
<evidence type="ECO:0000256" key="2">
    <source>
        <dbReference type="ARBA" id="ARBA00023015"/>
    </source>
</evidence>
<reference evidence="7 8" key="1">
    <citation type="journal article" date="2006" name="J. Bacteriol.">
        <title>Comparison of the genome sequence of the poultry pathogen Bordetella avium with those of B. bronchiseptica, B. pertussis, and B. parapertussis reveals extensive diversity in surface structures associated with host interaction.</title>
        <authorList>
            <person name="Sebaihia M."/>
            <person name="Preston A."/>
            <person name="Maskell D.J."/>
            <person name="Kuzmiak H."/>
            <person name="Connell T.D."/>
            <person name="King N.D."/>
            <person name="Orndorff P.E."/>
            <person name="Miyamoto D.M."/>
            <person name="Thomson N.R."/>
            <person name="Harris D."/>
            <person name="Goble A."/>
            <person name="Lord A."/>
            <person name="Murphy L."/>
            <person name="Quail M.A."/>
            <person name="Rutter S."/>
            <person name="Squares R."/>
            <person name="Squares S."/>
            <person name="Woodward J."/>
            <person name="Parkhill J."/>
            <person name="Temple L.M."/>
        </authorList>
    </citation>
    <scope>NUCLEOTIDE SEQUENCE [LARGE SCALE GENOMIC DNA]</scope>
    <source>
        <strain evidence="7 8">197N</strain>
    </source>
</reference>
<name>Q2KW00_BORA1</name>
<dbReference type="RefSeq" id="WP_012418412.1">
    <property type="nucleotide sequence ID" value="NC_010645.1"/>
</dbReference>
<dbReference type="OrthoDB" id="9798857at2"/>
<dbReference type="PANTHER" id="PTHR47506:SF7">
    <property type="entry name" value="TRANSCRIPTIONAL REGULATORY PROTEIN"/>
    <property type="match status" value="1"/>
</dbReference>
<dbReference type="InterPro" id="IPR001647">
    <property type="entry name" value="HTH_TetR"/>
</dbReference>
<dbReference type="Pfam" id="PF00440">
    <property type="entry name" value="TetR_N"/>
    <property type="match status" value="1"/>
</dbReference>
<dbReference type="KEGG" id="bav:BAV2770"/>
<gene>
    <name evidence="7" type="ordered locus">BAV2770</name>
</gene>
<evidence type="ECO:0000256" key="1">
    <source>
        <dbReference type="ARBA" id="ARBA00022491"/>
    </source>
</evidence>
<evidence type="ECO:0000259" key="6">
    <source>
        <dbReference type="PROSITE" id="PS50977"/>
    </source>
</evidence>
<evidence type="ECO:0000313" key="8">
    <source>
        <dbReference type="Proteomes" id="UP000001977"/>
    </source>
</evidence>
<keyword evidence="2" id="KW-0805">Transcription regulation</keyword>
<dbReference type="SUPFAM" id="SSF48498">
    <property type="entry name" value="Tetracyclin repressor-like, C-terminal domain"/>
    <property type="match status" value="1"/>
</dbReference>
<dbReference type="InterPro" id="IPR009057">
    <property type="entry name" value="Homeodomain-like_sf"/>
</dbReference>
<dbReference type="InterPro" id="IPR023772">
    <property type="entry name" value="DNA-bd_HTH_TetR-type_CS"/>
</dbReference>
<keyword evidence="8" id="KW-1185">Reference proteome</keyword>
<keyword evidence="3 5" id="KW-0238">DNA-binding</keyword>
<dbReference type="PANTHER" id="PTHR47506">
    <property type="entry name" value="TRANSCRIPTIONAL REGULATORY PROTEIN"/>
    <property type="match status" value="1"/>
</dbReference>
<evidence type="ECO:0000313" key="7">
    <source>
        <dbReference type="EMBL" id="CAJ50381.1"/>
    </source>
</evidence>
<dbReference type="Gene3D" id="1.10.10.60">
    <property type="entry name" value="Homeodomain-like"/>
    <property type="match status" value="1"/>
</dbReference>
<dbReference type="Proteomes" id="UP000001977">
    <property type="component" value="Chromosome"/>
</dbReference>
<dbReference type="STRING" id="360910.BAV2770"/>
<dbReference type="eggNOG" id="COG1309">
    <property type="taxonomic scope" value="Bacteria"/>
</dbReference>
<keyword evidence="1" id="KW-0678">Repressor</keyword>
<dbReference type="GO" id="GO:0003677">
    <property type="term" value="F:DNA binding"/>
    <property type="evidence" value="ECO:0007669"/>
    <property type="project" value="UniProtKB-UniRule"/>
</dbReference>
<feature type="DNA-binding region" description="H-T-H motif" evidence="5">
    <location>
        <begin position="32"/>
        <end position="51"/>
    </location>
</feature>
<proteinExistence type="predicted"/>
<keyword evidence="4" id="KW-0804">Transcription</keyword>
<dbReference type="EMBL" id="AM167904">
    <property type="protein sequence ID" value="CAJ50381.1"/>
    <property type="molecule type" value="Genomic_DNA"/>
</dbReference>
<dbReference type="PROSITE" id="PS50977">
    <property type="entry name" value="HTH_TETR_2"/>
    <property type="match status" value="1"/>
</dbReference>
<dbReference type="InterPro" id="IPR036271">
    <property type="entry name" value="Tet_transcr_reg_TetR-rel_C_sf"/>
</dbReference>
<organism evidence="7 8">
    <name type="scientific">Bordetella avium (strain 197N)</name>
    <dbReference type="NCBI Taxonomy" id="360910"/>
    <lineage>
        <taxon>Bacteria</taxon>
        <taxon>Pseudomonadati</taxon>
        <taxon>Pseudomonadota</taxon>
        <taxon>Betaproteobacteria</taxon>
        <taxon>Burkholderiales</taxon>
        <taxon>Alcaligenaceae</taxon>
        <taxon>Bordetella</taxon>
    </lineage>
</organism>
<feature type="domain" description="HTH tetR-type" evidence="6">
    <location>
        <begin position="10"/>
        <end position="69"/>
    </location>
</feature>
<accession>Q2KW00</accession>
<evidence type="ECO:0000256" key="3">
    <source>
        <dbReference type="ARBA" id="ARBA00023125"/>
    </source>
</evidence>
<dbReference type="SUPFAM" id="SSF46689">
    <property type="entry name" value="Homeodomain-like"/>
    <property type="match status" value="1"/>
</dbReference>